<keyword evidence="8 12" id="KW-0520">NAD</keyword>
<feature type="domain" description="Lipoyl-binding" evidence="14">
    <location>
        <begin position="3"/>
        <end position="77"/>
    </location>
</feature>
<dbReference type="InterPro" id="IPR006258">
    <property type="entry name" value="Lipoamide_DH"/>
</dbReference>
<evidence type="ECO:0000256" key="1">
    <source>
        <dbReference type="ARBA" id="ARBA00001938"/>
    </source>
</evidence>
<dbReference type="Gene3D" id="3.30.390.30">
    <property type="match status" value="1"/>
</dbReference>
<dbReference type="PRINTS" id="PR00411">
    <property type="entry name" value="PNDRDTASEI"/>
</dbReference>
<comment type="miscellaneous">
    <text evidence="12">The active site is a redox-active disulfide bond.</text>
</comment>
<dbReference type="SUPFAM" id="SSF51905">
    <property type="entry name" value="FAD/NAD(P)-binding domain"/>
    <property type="match status" value="1"/>
</dbReference>
<dbReference type="InterPro" id="IPR011053">
    <property type="entry name" value="Single_hybrid_motif"/>
</dbReference>
<sequence length="591" mass="61423">MSTVEIKVPDIGGHENVDIIEVFVKAGDVIEKEQSLITLETDKATMEVPSTHAGKVVSVAVKVGDKISEGGVVLTLETAGAAAAAPAPAPAPAAAAPSPQMASSASQPAAGAQPALVAGDVVECDVLVLGAGPGGYTGAFRAADLGKNVVLVERYASLGGVCLNVGCIPSKALLHVAKVLTDAEEMREHGIDFGAPKIDIDKLRGFKDGVVSRLTKGLSGLAKQRKVSVLTGEGQFTGPYTLNVTAADGSVKTVRFKNAIIAAGSTALKIPGYPYDDPRVITSTGALKLEGIPKKMLVVGGGIIGLEMACVYGALGTEISVVELGDGLIPGADRDVVKVLTDRIGKRYKVMVRTKVSQVEATAEGLRCTFEGDWAPKEPQTYDKVLVAVGRRPNGKLIGAENAGVSVDERGFIPVDNQCRTNVPHIFAIGDIVGNPMLAHKATHEAKCAAEVIAGEKSYLDYRAIPSIAYTDPEVAWMGLTETEAKAKGIAYEKAVFPWAASGRALGNGRDDGLTKILFDPESHQILGAAIVGVNAGELLGEAVLAYEMGADISDITGTVHAHPTLSETVAMAAEIAHGSITDLYIPKRKK</sequence>
<protein>
    <recommendedName>
        <fullName evidence="3 12">Dihydrolipoyl dehydrogenase</fullName>
        <ecNumber evidence="3 12">1.8.1.4</ecNumber>
    </recommendedName>
</protein>
<dbReference type="InterPro" id="IPR036188">
    <property type="entry name" value="FAD/NAD-bd_sf"/>
</dbReference>
<dbReference type="Gene3D" id="3.50.50.60">
    <property type="entry name" value="FAD/NAD(P)-binding domain"/>
    <property type="match status" value="2"/>
</dbReference>
<evidence type="ECO:0000256" key="13">
    <source>
        <dbReference type="SAM" id="MobiDB-lite"/>
    </source>
</evidence>
<dbReference type="PANTHER" id="PTHR22912">
    <property type="entry name" value="DISULFIDE OXIDOREDUCTASE"/>
    <property type="match status" value="1"/>
</dbReference>
<keyword evidence="10 12" id="KW-0676">Redox-active center</keyword>
<evidence type="ECO:0000256" key="2">
    <source>
        <dbReference type="ARBA" id="ARBA00007532"/>
    </source>
</evidence>
<keyword evidence="4 12" id="KW-0285">Flavoprotein</keyword>
<dbReference type="NCBIfam" id="TIGR01350">
    <property type="entry name" value="lipoamide_DH"/>
    <property type="match status" value="1"/>
</dbReference>
<organism evidence="15 16">
    <name type="scientific">Silvimonas iriomotensis</name>
    <dbReference type="NCBI Taxonomy" id="449662"/>
    <lineage>
        <taxon>Bacteria</taxon>
        <taxon>Pseudomonadati</taxon>
        <taxon>Pseudomonadota</taxon>
        <taxon>Betaproteobacteria</taxon>
        <taxon>Neisseriales</taxon>
        <taxon>Chitinibacteraceae</taxon>
        <taxon>Silvimonas</taxon>
    </lineage>
</organism>
<dbReference type="PROSITE" id="PS50968">
    <property type="entry name" value="BIOTINYL_LIPOYL"/>
    <property type="match status" value="1"/>
</dbReference>
<dbReference type="EMBL" id="BMLX01000005">
    <property type="protein sequence ID" value="GGP23193.1"/>
    <property type="molecule type" value="Genomic_DNA"/>
</dbReference>
<comment type="similarity">
    <text evidence="2 12">Belongs to the class-I pyridine nucleotide-disulfide oxidoreductase family.</text>
</comment>
<evidence type="ECO:0000313" key="15">
    <source>
        <dbReference type="EMBL" id="GGP23193.1"/>
    </source>
</evidence>
<evidence type="ECO:0000256" key="7">
    <source>
        <dbReference type="ARBA" id="ARBA00023002"/>
    </source>
</evidence>
<comment type="caution">
    <text evidence="15">The sequence shown here is derived from an EMBL/GenBank/DDBJ whole genome shotgun (WGS) entry which is preliminary data.</text>
</comment>
<dbReference type="Gene3D" id="2.40.50.100">
    <property type="match status" value="1"/>
</dbReference>
<dbReference type="RefSeq" id="WP_188705408.1">
    <property type="nucleotide sequence ID" value="NZ_BMLX01000005.1"/>
</dbReference>
<keyword evidence="6 12" id="KW-0274">FAD</keyword>
<evidence type="ECO:0000256" key="8">
    <source>
        <dbReference type="ARBA" id="ARBA00023027"/>
    </source>
</evidence>
<feature type="region of interest" description="Disordered" evidence="13">
    <location>
        <begin position="88"/>
        <end position="107"/>
    </location>
</feature>
<dbReference type="InterPro" id="IPR004099">
    <property type="entry name" value="Pyr_nucl-diS_OxRdtase_dimer"/>
</dbReference>
<gene>
    <name evidence="15" type="primary">lpdA</name>
    <name evidence="15" type="ORF">GCM10010970_31930</name>
</gene>
<keyword evidence="9" id="KW-1015">Disulfide bond</keyword>
<dbReference type="PRINTS" id="PR00368">
    <property type="entry name" value="FADPNR"/>
</dbReference>
<dbReference type="InterPro" id="IPR000089">
    <property type="entry name" value="Biotin_lipoyl"/>
</dbReference>
<reference evidence="16" key="1">
    <citation type="journal article" date="2019" name="Int. J. Syst. Evol. Microbiol.">
        <title>The Global Catalogue of Microorganisms (GCM) 10K type strain sequencing project: providing services to taxonomists for standard genome sequencing and annotation.</title>
        <authorList>
            <consortium name="The Broad Institute Genomics Platform"/>
            <consortium name="The Broad Institute Genome Sequencing Center for Infectious Disease"/>
            <person name="Wu L."/>
            <person name="Ma J."/>
        </authorList>
    </citation>
    <scope>NUCLEOTIDE SEQUENCE [LARGE SCALE GENOMIC DNA]</scope>
    <source>
        <strain evidence="16">CGMCC 1.8859</strain>
    </source>
</reference>
<dbReference type="CDD" id="cd06849">
    <property type="entry name" value="lipoyl_domain"/>
    <property type="match status" value="1"/>
</dbReference>
<evidence type="ECO:0000256" key="12">
    <source>
        <dbReference type="RuleBase" id="RU003692"/>
    </source>
</evidence>
<dbReference type="InterPro" id="IPR050151">
    <property type="entry name" value="Class-I_Pyr_Nuc-Dis_Oxidored"/>
</dbReference>
<dbReference type="PROSITE" id="PS00189">
    <property type="entry name" value="LIPOYL"/>
    <property type="match status" value="1"/>
</dbReference>
<dbReference type="InterPro" id="IPR003016">
    <property type="entry name" value="2-oxoA_DH_lipoyl-BS"/>
</dbReference>
<evidence type="ECO:0000256" key="6">
    <source>
        <dbReference type="ARBA" id="ARBA00022827"/>
    </source>
</evidence>
<evidence type="ECO:0000259" key="14">
    <source>
        <dbReference type="PROSITE" id="PS50968"/>
    </source>
</evidence>
<dbReference type="InterPro" id="IPR012999">
    <property type="entry name" value="Pyr_OxRdtase_I_AS"/>
</dbReference>
<comment type="cofactor">
    <cofactor evidence="12">
        <name>FAD</name>
        <dbReference type="ChEBI" id="CHEBI:57692"/>
    </cofactor>
    <text evidence="12">Binds 1 FAD per subunit.</text>
</comment>
<dbReference type="PROSITE" id="PS00076">
    <property type="entry name" value="PYRIDINE_REDOX_1"/>
    <property type="match status" value="1"/>
</dbReference>
<accession>A0ABQ2PCV1</accession>
<dbReference type="Proteomes" id="UP000637267">
    <property type="component" value="Unassembled WGS sequence"/>
</dbReference>
<dbReference type="Pfam" id="PF02852">
    <property type="entry name" value="Pyr_redox_dim"/>
    <property type="match status" value="1"/>
</dbReference>
<comment type="catalytic activity">
    <reaction evidence="11 12">
        <text>N(6)-[(R)-dihydrolipoyl]-L-lysyl-[protein] + NAD(+) = N(6)-[(R)-lipoyl]-L-lysyl-[protein] + NADH + H(+)</text>
        <dbReference type="Rhea" id="RHEA:15045"/>
        <dbReference type="Rhea" id="RHEA-COMP:10474"/>
        <dbReference type="Rhea" id="RHEA-COMP:10475"/>
        <dbReference type="ChEBI" id="CHEBI:15378"/>
        <dbReference type="ChEBI" id="CHEBI:57540"/>
        <dbReference type="ChEBI" id="CHEBI:57945"/>
        <dbReference type="ChEBI" id="CHEBI:83099"/>
        <dbReference type="ChEBI" id="CHEBI:83100"/>
        <dbReference type="EC" id="1.8.1.4"/>
    </reaction>
</comment>
<evidence type="ECO:0000256" key="9">
    <source>
        <dbReference type="ARBA" id="ARBA00023157"/>
    </source>
</evidence>
<evidence type="ECO:0000256" key="10">
    <source>
        <dbReference type="ARBA" id="ARBA00023284"/>
    </source>
</evidence>
<evidence type="ECO:0000256" key="3">
    <source>
        <dbReference type="ARBA" id="ARBA00012608"/>
    </source>
</evidence>
<dbReference type="PANTHER" id="PTHR22912:SF160">
    <property type="entry name" value="DIHYDROLIPOYL DEHYDROGENASE"/>
    <property type="match status" value="1"/>
</dbReference>
<dbReference type="InterPro" id="IPR016156">
    <property type="entry name" value="FAD/NAD-linked_Rdtase_dimer_sf"/>
</dbReference>
<keyword evidence="7 12" id="KW-0560">Oxidoreductase</keyword>
<keyword evidence="5" id="KW-0450">Lipoyl</keyword>
<name>A0ABQ2PCV1_9NEIS</name>
<evidence type="ECO:0000256" key="4">
    <source>
        <dbReference type="ARBA" id="ARBA00022630"/>
    </source>
</evidence>
<keyword evidence="16" id="KW-1185">Reference proteome</keyword>
<dbReference type="SUPFAM" id="SSF51230">
    <property type="entry name" value="Single hybrid motif"/>
    <property type="match status" value="1"/>
</dbReference>
<comment type="cofactor">
    <cofactor evidence="1">
        <name>(R)-lipoate</name>
        <dbReference type="ChEBI" id="CHEBI:83088"/>
    </cofactor>
</comment>
<proteinExistence type="inferred from homology"/>
<dbReference type="Pfam" id="PF00364">
    <property type="entry name" value="Biotin_lipoyl"/>
    <property type="match status" value="1"/>
</dbReference>
<dbReference type="EC" id="1.8.1.4" evidence="3 12"/>
<dbReference type="Pfam" id="PF07992">
    <property type="entry name" value="Pyr_redox_2"/>
    <property type="match status" value="1"/>
</dbReference>
<evidence type="ECO:0000256" key="5">
    <source>
        <dbReference type="ARBA" id="ARBA00022823"/>
    </source>
</evidence>
<evidence type="ECO:0000313" key="16">
    <source>
        <dbReference type="Proteomes" id="UP000637267"/>
    </source>
</evidence>
<evidence type="ECO:0000256" key="11">
    <source>
        <dbReference type="ARBA" id="ARBA00049187"/>
    </source>
</evidence>
<dbReference type="SUPFAM" id="SSF55424">
    <property type="entry name" value="FAD/NAD-linked reductases, dimerisation (C-terminal) domain"/>
    <property type="match status" value="1"/>
</dbReference>
<dbReference type="InterPro" id="IPR023753">
    <property type="entry name" value="FAD/NAD-binding_dom"/>
</dbReference>